<dbReference type="InterPro" id="IPR012386">
    <property type="entry name" value="Cyclic-nucl_3Pdiesterase"/>
</dbReference>
<evidence type="ECO:0000313" key="1">
    <source>
        <dbReference type="EMBL" id="EMF08596.1"/>
    </source>
</evidence>
<dbReference type="GO" id="GO:0004113">
    <property type="term" value="F:2',3'-cyclic-nucleotide 3'-phosphodiesterase activity"/>
    <property type="evidence" value="ECO:0007669"/>
    <property type="project" value="TreeGrafter"/>
</dbReference>
<protein>
    <recommendedName>
        <fullName evidence="3">2',3'-cyclic-nucleotide 3'-phosphodiesterase</fullName>
    </recommendedName>
</protein>
<dbReference type="STRING" id="692275.M3CY33"/>
<dbReference type="EMBL" id="KB456271">
    <property type="protein sequence ID" value="EMF08596.1"/>
    <property type="molecule type" value="Genomic_DNA"/>
</dbReference>
<dbReference type="Proteomes" id="UP000016931">
    <property type="component" value="Unassembled WGS sequence"/>
</dbReference>
<dbReference type="Gene3D" id="3.90.1140.10">
    <property type="entry name" value="Cyclic phosphodiesterase"/>
    <property type="match status" value="1"/>
</dbReference>
<dbReference type="HOGENOM" id="CLU_108991_1_0_1"/>
<dbReference type="GO" id="GO:0009187">
    <property type="term" value="P:cyclic nucleotide metabolic process"/>
    <property type="evidence" value="ECO:0007669"/>
    <property type="project" value="TreeGrafter"/>
</dbReference>
<dbReference type="Pfam" id="PF07823">
    <property type="entry name" value="CPDase"/>
    <property type="match status" value="1"/>
</dbReference>
<dbReference type="PANTHER" id="PTHR28141:SF1">
    <property type="entry name" value="2',3'-CYCLIC-NUCLEOTIDE 3'-PHOSPHODIESTERASE"/>
    <property type="match status" value="1"/>
</dbReference>
<dbReference type="OMA" id="WLDSIPW"/>
<dbReference type="PANTHER" id="PTHR28141">
    <property type="entry name" value="2',3'-CYCLIC-NUCLEOTIDE 3'-PHOSPHODIESTERASE"/>
    <property type="match status" value="1"/>
</dbReference>
<evidence type="ECO:0000313" key="2">
    <source>
        <dbReference type="Proteomes" id="UP000016931"/>
    </source>
</evidence>
<dbReference type="eggNOG" id="ENOG502S8HR">
    <property type="taxonomic scope" value="Eukaryota"/>
</dbReference>
<dbReference type="AlphaFoldDB" id="M3CY33"/>
<proteinExistence type="predicted"/>
<evidence type="ECO:0008006" key="3">
    <source>
        <dbReference type="Google" id="ProtNLM"/>
    </source>
</evidence>
<gene>
    <name evidence="1" type="ORF">SEPMUDRAFT_74374</name>
</gene>
<name>M3CY33_SPHMS</name>
<dbReference type="InterPro" id="IPR009097">
    <property type="entry name" value="Cyclic_Pdiesterase"/>
</dbReference>
<dbReference type="GeneID" id="27907199"/>
<keyword evidence="2" id="KW-1185">Reference proteome</keyword>
<dbReference type="OrthoDB" id="514292at2759"/>
<dbReference type="RefSeq" id="XP_016756717.1">
    <property type="nucleotide sequence ID" value="XM_016910062.1"/>
</dbReference>
<dbReference type="SUPFAM" id="SSF55144">
    <property type="entry name" value="LigT-like"/>
    <property type="match status" value="1"/>
</dbReference>
<accession>M3CY33</accession>
<sequence>MPLSLWFILQKGNSFEKTAQELISQTIPNIFFTPDQLQQNNHHTFPPHVTITSGISFPSDGSGPTPQEWLDSLDCSAYQSQHNEIKLELDTVQAEDAFFRKCNIALKEDSNLMEFATMCRRHASTTTTTSEEEEKYRPHLSLLYADLPTSTITSKLPLIEMKVGFAIGDLFACCGGALCIGGRMVLVDTGSRPIGEWKDAVVAERETPFVQWRITRNLV</sequence>
<reference evidence="1 2" key="1">
    <citation type="journal article" date="2012" name="PLoS Pathog.">
        <title>Diverse lifestyles and strategies of plant pathogenesis encoded in the genomes of eighteen Dothideomycetes fungi.</title>
        <authorList>
            <person name="Ohm R.A."/>
            <person name="Feau N."/>
            <person name="Henrissat B."/>
            <person name="Schoch C.L."/>
            <person name="Horwitz B.A."/>
            <person name="Barry K.W."/>
            <person name="Condon B.J."/>
            <person name="Copeland A.C."/>
            <person name="Dhillon B."/>
            <person name="Glaser F."/>
            <person name="Hesse C.N."/>
            <person name="Kosti I."/>
            <person name="LaButti K."/>
            <person name="Lindquist E.A."/>
            <person name="Lucas S."/>
            <person name="Salamov A.A."/>
            <person name="Bradshaw R.E."/>
            <person name="Ciuffetti L."/>
            <person name="Hamelin R.C."/>
            <person name="Kema G.H.J."/>
            <person name="Lawrence C."/>
            <person name="Scott J.A."/>
            <person name="Spatafora J.W."/>
            <person name="Turgeon B.G."/>
            <person name="de Wit P.J.G.M."/>
            <person name="Zhong S."/>
            <person name="Goodwin S.B."/>
            <person name="Grigoriev I.V."/>
        </authorList>
    </citation>
    <scope>NUCLEOTIDE SEQUENCE [LARGE SCALE GENOMIC DNA]</scope>
    <source>
        <strain evidence="1 2">SO2202</strain>
    </source>
</reference>
<organism evidence="1 2">
    <name type="scientific">Sphaerulina musiva (strain SO2202)</name>
    <name type="common">Poplar stem canker fungus</name>
    <name type="synonym">Septoria musiva</name>
    <dbReference type="NCBI Taxonomy" id="692275"/>
    <lineage>
        <taxon>Eukaryota</taxon>
        <taxon>Fungi</taxon>
        <taxon>Dikarya</taxon>
        <taxon>Ascomycota</taxon>
        <taxon>Pezizomycotina</taxon>
        <taxon>Dothideomycetes</taxon>
        <taxon>Dothideomycetidae</taxon>
        <taxon>Mycosphaerellales</taxon>
        <taxon>Mycosphaerellaceae</taxon>
        <taxon>Sphaerulina</taxon>
    </lineage>
</organism>